<proteinExistence type="predicted"/>
<keyword evidence="3" id="KW-1185">Reference proteome</keyword>
<accession>J3NUV7</accession>
<evidence type="ECO:0000313" key="2">
    <source>
        <dbReference type="EnsemblFungi" id="EJT79981"/>
    </source>
</evidence>
<name>J3NUV7_GAET3</name>
<dbReference type="HOGENOM" id="CLU_1938290_0_0_1"/>
<protein>
    <submittedName>
        <fullName evidence="1 2">Uncharacterized protein</fullName>
    </submittedName>
</protein>
<dbReference type="Proteomes" id="UP000006039">
    <property type="component" value="Unassembled WGS sequence"/>
</dbReference>
<dbReference type="VEuPathDB" id="FungiDB:GGTG_05063"/>
<dbReference type="AlphaFoldDB" id="J3NUV7"/>
<dbReference type="GeneID" id="20345521"/>
<reference evidence="1" key="2">
    <citation type="submission" date="2010-07" db="EMBL/GenBank/DDBJ databases">
        <authorList>
            <consortium name="The Broad Institute Genome Sequencing Platform"/>
            <consortium name="Broad Institute Genome Sequencing Center for Infectious Disease"/>
            <person name="Ma L.-J."/>
            <person name="Dead R."/>
            <person name="Young S."/>
            <person name="Zeng Q."/>
            <person name="Koehrsen M."/>
            <person name="Alvarado L."/>
            <person name="Berlin A."/>
            <person name="Chapman S.B."/>
            <person name="Chen Z."/>
            <person name="Freedman E."/>
            <person name="Gellesch M."/>
            <person name="Goldberg J."/>
            <person name="Griggs A."/>
            <person name="Gujja S."/>
            <person name="Heilman E.R."/>
            <person name="Heiman D."/>
            <person name="Hepburn T."/>
            <person name="Howarth C."/>
            <person name="Jen D."/>
            <person name="Larson L."/>
            <person name="Mehta T."/>
            <person name="Neiman D."/>
            <person name="Pearson M."/>
            <person name="Roberts A."/>
            <person name="Saif S."/>
            <person name="Shea T."/>
            <person name="Shenoy N."/>
            <person name="Sisk P."/>
            <person name="Stolte C."/>
            <person name="Sykes S."/>
            <person name="Walk T."/>
            <person name="White J."/>
            <person name="Yandava C."/>
            <person name="Haas B."/>
            <person name="Nusbaum C."/>
            <person name="Birren B."/>
        </authorList>
    </citation>
    <scope>NUCLEOTIDE SEQUENCE</scope>
    <source>
        <strain evidence="1">R3-111a-1</strain>
    </source>
</reference>
<dbReference type="RefSeq" id="XP_009221126.1">
    <property type="nucleotide sequence ID" value="XM_009222862.1"/>
</dbReference>
<dbReference type="EnsemblFungi" id="EJT79981">
    <property type="protein sequence ID" value="EJT79981"/>
    <property type="gene ID" value="GGTG_05063"/>
</dbReference>
<sequence>MYFPNDTPAPVKLPRYFAENPGIKARPKRNGFNDFTLINCIKIYTQNVRFCWNIYAQFYNNATKFVNRYNKYFKKVTPANFSQIGNGNGNGKITGLAGVAAAATGAVKRVSAAPGVTIKKATAAIFLPPF</sequence>
<reference evidence="2" key="5">
    <citation type="submission" date="2018-04" db="UniProtKB">
        <authorList>
            <consortium name="EnsemblFungi"/>
        </authorList>
    </citation>
    <scope>IDENTIFICATION</scope>
    <source>
        <strain evidence="2">R3-111a-1</strain>
    </source>
</reference>
<evidence type="ECO:0000313" key="1">
    <source>
        <dbReference type="EMBL" id="EJT79981.1"/>
    </source>
</evidence>
<dbReference type="EMBL" id="GL385396">
    <property type="protein sequence ID" value="EJT79981.1"/>
    <property type="molecule type" value="Genomic_DNA"/>
</dbReference>
<evidence type="ECO:0000313" key="3">
    <source>
        <dbReference type="Proteomes" id="UP000006039"/>
    </source>
</evidence>
<organism evidence="1">
    <name type="scientific">Gaeumannomyces tritici (strain R3-111a-1)</name>
    <name type="common">Wheat and barley take-all root rot fungus</name>
    <name type="synonym">Gaeumannomyces graminis var. tritici</name>
    <dbReference type="NCBI Taxonomy" id="644352"/>
    <lineage>
        <taxon>Eukaryota</taxon>
        <taxon>Fungi</taxon>
        <taxon>Dikarya</taxon>
        <taxon>Ascomycota</taxon>
        <taxon>Pezizomycotina</taxon>
        <taxon>Sordariomycetes</taxon>
        <taxon>Sordariomycetidae</taxon>
        <taxon>Magnaporthales</taxon>
        <taxon>Magnaporthaceae</taxon>
        <taxon>Gaeumannomyces</taxon>
    </lineage>
</organism>
<gene>
    <name evidence="2" type="primary">20345521</name>
    <name evidence="1" type="ORF">GGTG_05063</name>
</gene>
<reference evidence="3" key="1">
    <citation type="submission" date="2010-07" db="EMBL/GenBank/DDBJ databases">
        <title>The genome sequence of Gaeumannomyces graminis var. tritici strain R3-111a-1.</title>
        <authorList>
            <consortium name="The Broad Institute Genome Sequencing Platform"/>
            <person name="Ma L.-J."/>
            <person name="Dead R."/>
            <person name="Young S."/>
            <person name="Zeng Q."/>
            <person name="Koehrsen M."/>
            <person name="Alvarado L."/>
            <person name="Berlin A."/>
            <person name="Chapman S.B."/>
            <person name="Chen Z."/>
            <person name="Freedman E."/>
            <person name="Gellesch M."/>
            <person name="Goldberg J."/>
            <person name="Griggs A."/>
            <person name="Gujja S."/>
            <person name="Heilman E.R."/>
            <person name="Heiman D."/>
            <person name="Hepburn T."/>
            <person name="Howarth C."/>
            <person name="Jen D."/>
            <person name="Larson L."/>
            <person name="Mehta T."/>
            <person name="Neiman D."/>
            <person name="Pearson M."/>
            <person name="Roberts A."/>
            <person name="Saif S."/>
            <person name="Shea T."/>
            <person name="Shenoy N."/>
            <person name="Sisk P."/>
            <person name="Stolte C."/>
            <person name="Sykes S."/>
            <person name="Walk T."/>
            <person name="White J."/>
            <person name="Yandava C."/>
            <person name="Haas B."/>
            <person name="Nusbaum C."/>
            <person name="Birren B."/>
        </authorList>
    </citation>
    <scope>NUCLEOTIDE SEQUENCE [LARGE SCALE GENOMIC DNA]</scope>
    <source>
        <strain evidence="3">R3-111a-1</strain>
    </source>
</reference>
<reference evidence="1" key="3">
    <citation type="submission" date="2010-09" db="EMBL/GenBank/DDBJ databases">
        <title>Annotation of Gaeumannomyces graminis var. tritici R3-111a-1.</title>
        <authorList>
            <consortium name="The Broad Institute Genome Sequencing Platform"/>
            <person name="Ma L.-J."/>
            <person name="Dead R."/>
            <person name="Young S.K."/>
            <person name="Zeng Q."/>
            <person name="Gargeya S."/>
            <person name="Fitzgerald M."/>
            <person name="Haas B."/>
            <person name="Abouelleil A."/>
            <person name="Alvarado L."/>
            <person name="Arachchi H.M."/>
            <person name="Berlin A."/>
            <person name="Brown A."/>
            <person name="Chapman S.B."/>
            <person name="Chen Z."/>
            <person name="Dunbar C."/>
            <person name="Freedman E."/>
            <person name="Gearin G."/>
            <person name="Gellesch M."/>
            <person name="Goldberg J."/>
            <person name="Griggs A."/>
            <person name="Gujja S."/>
            <person name="Heiman D."/>
            <person name="Howarth C."/>
            <person name="Larson L."/>
            <person name="Lui A."/>
            <person name="MacDonald P.J.P."/>
            <person name="Mehta T."/>
            <person name="Montmayeur A."/>
            <person name="Murphy C."/>
            <person name="Neiman D."/>
            <person name="Pearson M."/>
            <person name="Priest M."/>
            <person name="Roberts A."/>
            <person name="Saif S."/>
            <person name="Shea T."/>
            <person name="Shenoy N."/>
            <person name="Sisk P."/>
            <person name="Stolte C."/>
            <person name="Sykes S."/>
            <person name="Yandava C."/>
            <person name="Wortman J."/>
            <person name="Nusbaum C."/>
            <person name="Birren B."/>
        </authorList>
    </citation>
    <scope>NUCLEOTIDE SEQUENCE</scope>
    <source>
        <strain evidence="1">R3-111a-1</strain>
    </source>
</reference>
<reference evidence="2" key="4">
    <citation type="journal article" date="2015" name="G3 (Bethesda)">
        <title>Genome sequences of three phytopathogenic species of the Magnaporthaceae family of fungi.</title>
        <authorList>
            <person name="Okagaki L.H."/>
            <person name="Nunes C.C."/>
            <person name="Sailsbery J."/>
            <person name="Clay B."/>
            <person name="Brown D."/>
            <person name="John T."/>
            <person name="Oh Y."/>
            <person name="Young N."/>
            <person name="Fitzgerald M."/>
            <person name="Haas B.J."/>
            <person name="Zeng Q."/>
            <person name="Young S."/>
            <person name="Adiconis X."/>
            <person name="Fan L."/>
            <person name="Levin J.Z."/>
            <person name="Mitchell T.K."/>
            <person name="Okubara P.A."/>
            <person name="Farman M.L."/>
            <person name="Kohn L.M."/>
            <person name="Birren B."/>
            <person name="Ma L.-J."/>
            <person name="Dean R.A."/>
        </authorList>
    </citation>
    <scope>NUCLEOTIDE SEQUENCE</scope>
    <source>
        <strain evidence="2">R3-111a-1</strain>
    </source>
</reference>